<reference evidence="1 2" key="1">
    <citation type="journal article" date="2010" name="Stand. Genomic Sci.">
        <title>Complete genome sequence of Archaeoglobus profundus type strain (AV18).</title>
        <authorList>
            <person name="von Jan M."/>
            <person name="Lapidus A."/>
            <person name="Del Rio T.G."/>
            <person name="Copeland A."/>
            <person name="Tice H."/>
            <person name="Cheng J.F."/>
            <person name="Lucas S."/>
            <person name="Chen F."/>
            <person name="Nolan M."/>
            <person name="Goodwin L."/>
            <person name="Han C."/>
            <person name="Pitluck S."/>
            <person name="Liolios K."/>
            <person name="Ivanova N."/>
            <person name="Mavromatis K."/>
            <person name="Ovchinnikova G."/>
            <person name="Chertkov O."/>
            <person name="Pati A."/>
            <person name="Chen A."/>
            <person name="Palaniappan K."/>
            <person name="Land M."/>
            <person name="Hauser L."/>
            <person name="Chang Y.J."/>
            <person name="Jeffries C.D."/>
            <person name="Saunders E."/>
            <person name="Brettin T."/>
            <person name="Detter J.C."/>
            <person name="Chain P."/>
            <person name="Eichinger K."/>
            <person name="Huber H."/>
            <person name="Spring S."/>
            <person name="Rohde M."/>
            <person name="Goker M."/>
            <person name="Wirth R."/>
            <person name="Woyke T."/>
            <person name="Bristow J."/>
            <person name="Eisen J.A."/>
            <person name="Markowitz V."/>
            <person name="Hugenholtz P."/>
            <person name="Kyrpides N.C."/>
            <person name="Klenk H.P."/>
        </authorList>
    </citation>
    <scope>NUCLEOTIDE SEQUENCE [LARGE SCALE GENOMIC DNA]</scope>
    <source>
        <strain evidence="2">DSM 5631 / JCM 9629 / NBRC 100127 / Av18</strain>
    </source>
</reference>
<dbReference type="eggNOG" id="arCOG00578">
    <property type="taxonomic scope" value="Archaea"/>
</dbReference>
<proteinExistence type="predicted"/>
<protein>
    <recommendedName>
        <fullName evidence="3">Sjogrens syndrome scleroderma autoantigen 1</fullName>
    </recommendedName>
</protein>
<dbReference type="AlphaFoldDB" id="D2REP4"/>
<organism evidence="1 2">
    <name type="scientific">Archaeoglobus profundus (strain DSM 5631 / JCM 9629 / NBRC 100127 / Av18)</name>
    <dbReference type="NCBI Taxonomy" id="572546"/>
    <lineage>
        <taxon>Archaea</taxon>
        <taxon>Methanobacteriati</taxon>
        <taxon>Methanobacteriota</taxon>
        <taxon>Archaeoglobi</taxon>
        <taxon>Archaeoglobales</taxon>
        <taxon>Archaeoglobaceae</taxon>
        <taxon>Archaeoglobus</taxon>
    </lineage>
</organism>
<dbReference type="Pfam" id="PF06677">
    <property type="entry name" value="Auto_anti-p27"/>
    <property type="match status" value="1"/>
</dbReference>
<gene>
    <name evidence="1" type="ordered locus">Arcpr_1542</name>
</gene>
<sequence>MLAQHCIDCKMPLFKYEGKVICPACKREFRIDGKGYAVPIEKDGRVETVKDENKEITETKKDRKASEVKHDVVETSAKSVECLEYSKVKSISILRSKLFEVISRIESCESVESLHSLINLALKIIELIEKIERI</sequence>
<evidence type="ECO:0008006" key="3">
    <source>
        <dbReference type="Google" id="ProtNLM"/>
    </source>
</evidence>
<keyword evidence="2" id="KW-1185">Reference proteome</keyword>
<accession>D2REP4</accession>
<evidence type="ECO:0000313" key="1">
    <source>
        <dbReference type="EMBL" id="ADB58588.1"/>
    </source>
</evidence>
<dbReference type="KEGG" id="apo:Arcpr_1542"/>
<dbReference type="InterPro" id="IPR009563">
    <property type="entry name" value="SSSCA1"/>
</dbReference>
<name>D2REP4_ARCPA</name>
<evidence type="ECO:0000313" key="2">
    <source>
        <dbReference type="Proteomes" id="UP000001901"/>
    </source>
</evidence>
<dbReference type="EMBL" id="CP001857">
    <property type="protein sequence ID" value="ADB58588.1"/>
    <property type="molecule type" value="Genomic_DNA"/>
</dbReference>
<dbReference type="PaxDb" id="572546-Arcpr_1542"/>
<dbReference type="HOGENOM" id="CLU_1891307_0_0_2"/>
<dbReference type="Proteomes" id="UP000001901">
    <property type="component" value="Chromosome"/>
</dbReference>